<dbReference type="Gene3D" id="3.90.1200.10">
    <property type="match status" value="1"/>
</dbReference>
<evidence type="ECO:0000256" key="2">
    <source>
        <dbReference type="PIRNR" id="PIRNR006221"/>
    </source>
</evidence>
<protein>
    <submittedName>
        <fullName evidence="4">Fructosamine kinase family protein</fullName>
    </submittedName>
</protein>
<dbReference type="RefSeq" id="WP_143411334.1">
    <property type="nucleotide sequence ID" value="NZ_VHSF01000003.1"/>
</dbReference>
<keyword evidence="5" id="KW-1185">Reference proteome</keyword>
<dbReference type="GO" id="GO:0005524">
    <property type="term" value="F:ATP binding"/>
    <property type="evidence" value="ECO:0007669"/>
    <property type="project" value="InterPro"/>
</dbReference>
<keyword evidence="2 4" id="KW-0418">Kinase</keyword>
<dbReference type="PROSITE" id="PS50011">
    <property type="entry name" value="PROTEIN_KINASE_DOM"/>
    <property type="match status" value="1"/>
</dbReference>
<dbReference type="InterPro" id="IPR000719">
    <property type="entry name" value="Prot_kinase_dom"/>
</dbReference>
<reference evidence="4 5" key="1">
    <citation type="submission" date="2019-06" db="EMBL/GenBank/DDBJ databases">
        <title>Gramella sabulilitoris sp. nov., isolated from a marine sand.</title>
        <authorList>
            <person name="Yoon J.-H."/>
        </authorList>
    </citation>
    <scope>NUCLEOTIDE SEQUENCE [LARGE SCALE GENOMIC DNA]</scope>
    <source>
        <strain evidence="4 5">HSMS-1</strain>
    </source>
</reference>
<evidence type="ECO:0000259" key="3">
    <source>
        <dbReference type="PROSITE" id="PS50011"/>
    </source>
</evidence>
<dbReference type="Pfam" id="PF03881">
    <property type="entry name" value="Fructosamin_kin"/>
    <property type="match status" value="1"/>
</dbReference>
<dbReference type="GO" id="GO:0004672">
    <property type="term" value="F:protein kinase activity"/>
    <property type="evidence" value="ECO:0007669"/>
    <property type="project" value="InterPro"/>
</dbReference>
<dbReference type="AlphaFoldDB" id="A0A550HZI1"/>
<organism evidence="4 5">
    <name type="scientific">Christiangramia sabulilitoris</name>
    <dbReference type="NCBI Taxonomy" id="2583991"/>
    <lineage>
        <taxon>Bacteria</taxon>
        <taxon>Pseudomonadati</taxon>
        <taxon>Bacteroidota</taxon>
        <taxon>Flavobacteriia</taxon>
        <taxon>Flavobacteriales</taxon>
        <taxon>Flavobacteriaceae</taxon>
        <taxon>Christiangramia</taxon>
    </lineage>
</organism>
<keyword evidence="2" id="KW-0808">Transferase</keyword>
<dbReference type="EMBL" id="VHSF01000003">
    <property type="protein sequence ID" value="TRO64137.1"/>
    <property type="molecule type" value="Genomic_DNA"/>
</dbReference>
<feature type="domain" description="Protein kinase" evidence="3">
    <location>
        <begin position="21"/>
        <end position="286"/>
    </location>
</feature>
<evidence type="ECO:0000256" key="1">
    <source>
        <dbReference type="ARBA" id="ARBA00009460"/>
    </source>
</evidence>
<gene>
    <name evidence="4" type="ORF">FGM01_11560</name>
</gene>
<accession>A0A550HZI1</accession>
<comment type="caution">
    <text evidence="4">The sequence shown here is derived from an EMBL/GenBank/DDBJ whole genome shotgun (WGS) entry which is preliminary data.</text>
</comment>
<dbReference type="Proteomes" id="UP000315131">
    <property type="component" value="Unassembled WGS sequence"/>
</dbReference>
<comment type="similarity">
    <text evidence="1 2">Belongs to the fructosamine kinase family.</text>
</comment>
<name>A0A550HZI1_9FLAO</name>
<dbReference type="PANTHER" id="PTHR12149">
    <property type="entry name" value="FRUCTOSAMINE 3 KINASE-RELATED PROTEIN"/>
    <property type="match status" value="1"/>
</dbReference>
<evidence type="ECO:0000313" key="5">
    <source>
        <dbReference type="Proteomes" id="UP000315131"/>
    </source>
</evidence>
<dbReference type="Gene3D" id="3.30.200.20">
    <property type="entry name" value="Phosphorylase Kinase, domain 1"/>
    <property type="match status" value="1"/>
</dbReference>
<dbReference type="InterPro" id="IPR016477">
    <property type="entry name" value="Fructo-/Ketosamine-3-kinase"/>
</dbReference>
<dbReference type="PIRSF" id="PIRSF006221">
    <property type="entry name" value="Ketosamine-3-kinase"/>
    <property type="match status" value="1"/>
</dbReference>
<dbReference type="InterPro" id="IPR011009">
    <property type="entry name" value="Kinase-like_dom_sf"/>
</dbReference>
<proteinExistence type="inferred from homology"/>
<evidence type="ECO:0000313" key="4">
    <source>
        <dbReference type="EMBL" id="TRO64137.1"/>
    </source>
</evidence>
<dbReference type="SUPFAM" id="SSF56112">
    <property type="entry name" value="Protein kinase-like (PK-like)"/>
    <property type="match status" value="1"/>
</dbReference>
<sequence>MNENNHKSILYKIAEKQHLNLTGYTPLSGGDINDVFLLETTSENFVIKLNDASSYPGMFEAEKAGLEILRAPKVIDIPNPIAIGDIDGLSFLLLEYKPSGKQSSKFWEIFGEQLAGLHQQTAASFGLDHSNYIGSLPQYNSKRGSAADFYLEMRLEPQIKLARDKGFNFRIPESFFTNCSQQIPDEPPALLHGDLWNGNYLINSEGLPCLIDPAVAYAPREMDIAMMHLFRGFNDKLFRSYHEIYPLESGWKDRLDLWQLYYLLVHLNLFGSPYLSRCTAILDKYS</sequence>
<dbReference type="OrthoDB" id="5291879at2"/>
<dbReference type="PANTHER" id="PTHR12149:SF8">
    <property type="entry name" value="PROTEIN-RIBULOSAMINE 3-KINASE"/>
    <property type="match status" value="1"/>
</dbReference>